<name>A0A0J8B0P6_BETVV</name>
<evidence type="ECO:0000313" key="2">
    <source>
        <dbReference type="Proteomes" id="UP000035740"/>
    </source>
</evidence>
<keyword evidence="2" id="KW-1185">Reference proteome</keyword>
<gene>
    <name evidence="1" type="ORF">BVRB_031080</name>
</gene>
<dbReference type="CDD" id="cd09272">
    <property type="entry name" value="RNase_HI_RT_Ty1"/>
    <property type="match status" value="1"/>
</dbReference>
<dbReference type="AlphaFoldDB" id="A0A0J8B0P6"/>
<evidence type="ECO:0000313" key="1">
    <source>
        <dbReference type="EMBL" id="KMS93477.1"/>
    </source>
</evidence>
<sequence length="132" mass="14372">MSIVATSTCHAEYVASCEAAREAVCLRTLRTEIGFVIKSPNILMEDKAAAKTTAERVGVTDANKHIQVKWHVVRQCVRDGTIKLLTVSRRNNPAYALTKAPTIQSLFVMMEAAGMSVVDEYGVRDSLSDQGG</sequence>
<proteinExistence type="predicted"/>
<protein>
    <submittedName>
        <fullName evidence="1">Uncharacterized protein</fullName>
    </submittedName>
</protein>
<dbReference type="OrthoDB" id="418237at2759"/>
<feature type="non-terminal residue" evidence="1">
    <location>
        <position position="132"/>
    </location>
</feature>
<dbReference type="Proteomes" id="UP000035740">
    <property type="component" value="Unassembled WGS sequence"/>
</dbReference>
<reference evidence="1 2" key="1">
    <citation type="journal article" date="2014" name="Nature">
        <title>The genome of the recently domesticated crop plant sugar beet (Beta vulgaris).</title>
        <authorList>
            <person name="Dohm J.C."/>
            <person name="Minoche A.E."/>
            <person name="Holtgrawe D."/>
            <person name="Capella-Gutierrez S."/>
            <person name="Zakrzewski F."/>
            <person name="Tafer H."/>
            <person name="Rupp O."/>
            <person name="Sorensen T.R."/>
            <person name="Stracke R."/>
            <person name="Reinhardt R."/>
            <person name="Goesmann A."/>
            <person name="Kraft T."/>
            <person name="Schulz B."/>
            <person name="Stadler P.F."/>
            <person name="Schmidt T."/>
            <person name="Gabaldon T."/>
            <person name="Lehrach H."/>
            <person name="Weisshaar B."/>
            <person name="Himmelbauer H."/>
        </authorList>
    </citation>
    <scope>NUCLEOTIDE SEQUENCE [LARGE SCALE GENOMIC DNA]</scope>
    <source>
        <tissue evidence="1">Taproot</tissue>
    </source>
</reference>
<accession>A0A0J8B0P6</accession>
<dbReference type="EMBL" id="KQ102324">
    <property type="protein sequence ID" value="KMS93477.1"/>
    <property type="molecule type" value="Genomic_DNA"/>
</dbReference>
<organism evidence="1 2">
    <name type="scientific">Beta vulgaris subsp. vulgaris</name>
    <name type="common">Beet</name>
    <dbReference type="NCBI Taxonomy" id="3555"/>
    <lineage>
        <taxon>Eukaryota</taxon>
        <taxon>Viridiplantae</taxon>
        <taxon>Streptophyta</taxon>
        <taxon>Embryophyta</taxon>
        <taxon>Tracheophyta</taxon>
        <taxon>Spermatophyta</taxon>
        <taxon>Magnoliopsida</taxon>
        <taxon>eudicotyledons</taxon>
        <taxon>Gunneridae</taxon>
        <taxon>Pentapetalae</taxon>
        <taxon>Caryophyllales</taxon>
        <taxon>Chenopodiaceae</taxon>
        <taxon>Betoideae</taxon>
        <taxon>Beta</taxon>
    </lineage>
</organism>